<dbReference type="Pfam" id="PF00440">
    <property type="entry name" value="TetR_N"/>
    <property type="match status" value="1"/>
</dbReference>
<dbReference type="InterPro" id="IPR050109">
    <property type="entry name" value="HTH-type_TetR-like_transc_reg"/>
</dbReference>
<dbReference type="GO" id="GO:0000976">
    <property type="term" value="F:transcription cis-regulatory region binding"/>
    <property type="evidence" value="ECO:0007669"/>
    <property type="project" value="TreeGrafter"/>
</dbReference>
<evidence type="ECO:0000313" key="4">
    <source>
        <dbReference type="EMBL" id="EBA40112.1"/>
    </source>
</evidence>
<name>A4E896_COLAA</name>
<dbReference type="InterPro" id="IPR036271">
    <property type="entry name" value="Tet_transcr_reg_TetR-rel_C_sf"/>
</dbReference>
<dbReference type="Proteomes" id="UP000002979">
    <property type="component" value="Unassembled WGS sequence"/>
</dbReference>
<evidence type="ECO:0000259" key="3">
    <source>
        <dbReference type="PROSITE" id="PS50977"/>
    </source>
</evidence>
<dbReference type="EMBL" id="AAVN02000002">
    <property type="protein sequence ID" value="EBA40112.1"/>
    <property type="molecule type" value="Genomic_DNA"/>
</dbReference>
<dbReference type="PRINTS" id="PR00455">
    <property type="entry name" value="HTHTETR"/>
</dbReference>
<dbReference type="PROSITE" id="PS50977">
    <property type="entry name" value="HTH_TETR_2"/>
    <property type="match status" value="1"/>
</dbReference>
<sequence length="192" mass="21446">MEKCSVSTRKKILDAMYDLVAEVGYDKASIGKICDFVGISKPSVYYYFPSKEEIFTTLLDSMFPTIDYQRDYSLIVDRDGFKAALIELGNSVIGGYRSDEKRRRVLAEVSVQANRIPAVQERQATATKRTMDALKDILLHGVEIGAFSDSADVMLYVQILYTVLEGASNTVAQGEDIDEKAVWAGIVELMFK</sequence>
<proteinExistence type="predicted"/>
<dbReference type="InterPro" id="IPR023772">
    <property type="entry name" value="DNA-bd_HTH_TetR-type_CS"/>
</dbReference>
<gene>
    <name evidence="4" type="ORF">COLAER_00636</name>
</gene>
<feature type="domain" description="HTH tetR-type" evidence="3">
    <location>
        <begin position="6"/>
        <end position="66"/>
    </location>
</feature>
<dbReference type="AlphaFoldDB" id="A4E896"/>
<feature type="DNA-binding region" description="H-T-H motif" evidence="2">
    <location>
        <begin position="29"/>
        <end position="48"/>
    </location>
</feature>
<dbReference type="Gene3D" id="1.10.357.10">
    <property type="entry name" value="Tetracycline Repressor, domain 2"/>
    <property type="match status" value="1"/>
</dbReference>
<protein>
    <submittedName>
        <fullName evidence="4">Transcriptional regulator, TetR family</fullName>
    </submittedName>
</protein>
<dbReference type="SUPFAM" id="SSF46689">
    <property type="entry name" value="Homeodomain-like"/>
    <property type="match status" value="1"/>
</dbReference>
<keyword evidence="1 2" id="KW-0238">DNA-binding</keyword>
<evidence type="ECO:0000256" key="2">
    <source>
        <dbReference type="PROSITE-ProRule" id="PRU00335"/>
    </source>
</evidence>
<reference evidence="4 5" key="1">
    <citation type="submission" date="2007-01" db="EMBL/GenBank/DDBJ databases">
        <title>Draft genome sequence of Collinsella aerofaciens (ATCC 25986).</title>
        <authorList>
            <person name="Sudarsanam P."/>
            <person name="Ley R."/>
            <person name="Guruge J."/>
            <person name="Turnbaugh P.J."/>
            <person name="Mahowald M."/>
            <person name="Liep D."/>
            <person name="Gordon J."/>
        </authorList>
    </citation>
    <scope>NUCLEOTIDE SEQUENCE [LARGE SCALE GENOMIC DNA]</scope>
    <source>
        <strain evidence="5">ATCC 25986 / DSM 3979 / JCM 10188 / KCTC 3647 / NCTC 11838 / VPI 1003</strain>
    </source>
</reference>
<comment type="caution">
    <text evidence="4">The sequence shown here is derived from an EMBL/GenBank/DDBJ whole genome shotgun (WGS) entry which is preliminary data.</text>
</comment>
<accession>A4E896</accession>
<dbReference type="PROSITE" id="PS01081">
    <property type="entry name" value="HTH_TETR_1"/>
    <property type="match status" value="1"/>
</dbReference>
<reference evidence="4 5" key="2">
    <citation type="submission" date="2007-04" db="EMBL/GenBank/DDBJ databases">
        <authorList>
            <person name="Fulton L."/>
            <person name="Clifton S."/>
            <person name="Fulton B."/>
            <person name="Xu J."/>
            <person name="Minx P."/>
            <person name="Mardis E.R."/>
            <person name="Wilson R.K."/>
        </authorList>
    </citation>
    <scope>NUCLEOTIDE SEQUENCE [LARGE SCALE GENOMIC DNA]</scope>
    <source>
        <strain evidence="5">ATCC 25986 / DSM 3979 / JCM 10188 / KCTC 3647 / NCTC 11838 / VPI 1003</strain>
    </source>
</reference>
<dbReference type="PANTHER" id="PTHR30055">
    <property type="entry name" value="HTH-TYPE TRANSCRIPTIONAL REGULATOR RUTR"/>
    <property type="match status" value="1"/>
</dbReference>
<organism evidence="4 5">
    <name type="scientific">Collinsella aerofaciens (strain ATCC 25986 / DSM 3979 / JCM 10188 / KCTC 3647 / NCTC 11838 / VPI 1003)</name>
    <dbReference type="NCBI Taxonomy" id="411903"/>
    <lineage>
        <taxon>Bacteria</taxon>
        <taxon>Bacillati</taxon>
        <taxon>Actinomycetota</taxon>
        <taxon>Coriobacteriia</taxon>
        <taxon>Coriobacteriales</taxon>
        <taxon>Coriobacteriaceae</taxon>
        <taxon>Collinsella</taxon>
    </lineage>
</organism>
<dbReference type="PANTHER" id="PTHR30055:SF226">
    <property type="entry name" value="HTH-TYPE TRANSCRIPTIONAL REGULATOR PKSA"/>
    <property type="match status" value="1"/>
</dbReference>
<dbReference type="GO" id="GO:0003700">
    <property type="term" value="F:DNA-binding transcription factor activity"/>
    <property type="evidence" value="ECO:0007669"/>
    <property type="project" value="TreeGrafter"/>
</dbReference>
<evidence type="ECO:0000313" key="5">
    <source>
        <dbReference type="Proteomes" id="UP000002979"/>
    </source>
</evidence>
<dbReference type="InterPro" id="IPR001647">
    <property type="entry name" value="HTH_TetR"/>
</dbReference>
<dbReference type="InterPro" id="IPR009057">
    <property type="entry name" value="Homeodomain-like_sf"/>
</dbReference>
<evidence type="ECO:0000256" key="1">
    <source>
        <dbReference type="ARBA" id="ARBA00023125"/>
    </source>
</evidence>
<dbReference type="SUPFAM" id="SSF48498">
    <property type="entry name" value="Tetracyclin repressor-like, C-terminal domain"/>
    <property type="match status" value="1"/>
</dbReference>